<organism evidence="1 2">
    <name type="scientific">Flavobacterium tibetense</name>
    <dbReference type="NCBI Taxonomy" id="2233533"/>
    <lineage>
        <taxon>Bacteria</taxon>
        <taxon>Pseudomonadati</taxon>
        <taxon>Bacteroidota</taxon>
        <taxon>Flavobacteriia</taxon>
        <taxon>Flavobacteriales</taxon>
        <taxon>Flavobacteriaceae</taxon>
        <taxon>Flavobacterium</taxon>
    </lineage>
</organism>
<comment type="caution">
    <text evidence="1">The sequence shown here is derived from an EMBL/GenBank/DDBJ whole genome shotgun (WGS) entry which is preliminary data.</text>
</comment>
<keyword evidence="2" id="KW-1185">Reference proteome</keyword>
<dbReference type="EMBL" id="QLST01000016">
    <property type="protein sequence ID" value="RBA27567.1"/>
    <property type="molecule type" value="Genomic_DNA"/>
</dbReference>
<name>A0A365NZA9_9FLAO</name>
<dbReference type="AlphaFoldDB" id="A0A365NZA9"/>
<dbReference type="InterPro" id="IPR008551">
    <property type="entry name" value="TANGO2"/>
</dbReference>
<evidence type="ECO:0000313" key="1">
    <source>
        <dbReference type="EMBL" id="RBA27567.1"/>
    </source>
</evidence>
<proteinExistence type="predicted"/>
<evidence type="ECO:0000313" key="2">
    <source>
        <dbReference type="Proteomes" id="UP000253319"/>
    </source>
</evidence>
<sequence length="225" mass="25955">MCTLTFIGTKNGYCLTSNRDEKVSRSKATPPKKYEINGKTITFPKDTAAGGTWVAHDEQAILILLNGANEKHISTGNYRKSRGLILLDLIGSDNPIEEWKNIDLENIEPFTIVYFDGEILVQWQWNSVEKTTKEFNKEEPHIWSSATLYEPEIRAERANWFSQFIQEKKDISADELLHFHQFEQATNSDYGLQINRNNILKTVSITQCIWQPNAIEMHYLDLLES</sequence>
<dbReference type="Pfam" id="PF05742">
    <property type="entry name" value="TANGO2"/>
    <property type="match status" value="1"/>
</dbReference>
<gene>
    <name evidence="1" type="ORF">DPN68_11355</name>
</gene>
<evidence type="ECO:0008006" key="3">
    <source>
        <dbReference type="Google" id="ProtNLM"/>
    </source>
</evidence>
<accession>A0A365NZA9</accession>
<dbReference type="RefSeq" id="WP_113989767.1">
    <property type="nucleotide sequence ID" value="NZ_QLST01000016.1"/>
</dbReference>
<dbReference type="Proteomes" id="UP000253319">
    <property type="component" value="Unassembled WGS sequence"/>
</dbReference>
<reference evidence="1 2" key="1">
    <citation type="submission" date="2018-06" db="EMBL/GenBank/DDBJ databases">
        <title>Flavobacterium tibetense sp. nov., isolated from a wetland YonghuCo on Tibetan Plateau.</title>
        <authorList>
            <person name="Xing P."/>
            <person name="Phurbu D."/>
            <person name="Lu H."/>
        </authorList>
    </citation>
    <scope>NUCLEOTIDE SEQUENCE [LARGE SCALE GENOMIC DNA]</scope>
    <source>
        <strain evidence="1 2">YH5</strain>
    </source>
</reference>
<protein>
    <recommendedName>
        <fullName evidence="3">NRDE family protein</fullName>
    </recommendedName>
</protein>
<dbReference type="OrthoDB" id="4380123at2"/>